<evidence type="ECO:0000256" key="1">
    <source>
        <dbReference type="ARBA" id="ARBA00022898"/>
    </source>
</evidence>
<sequence>MIPITKPFLPPKEEYEKMISIIWESQWLTNSGPLVERLERELLKELAVSNLLFVVNGTMALQLAIKALCLEGEIITTPFSFVATTSSIVWENNKPVFVDIDSETLNIDASKIEAAITARTVAIVATHVFGNPCDVVEIEKIAKKHKLKVIYDGAHAFGVKIKGKSIFEFGDISICSTHATKIYHTTEGGFIVTKDKKLLKELRLMINFGFKSAVSFANLGINGKNSEFHAAMGLVNLKYVKENWENRKKISLHYDSILGDSIKKQSWAYNATISYAYYPVIFNSEIELEDCVESLLKENIIPRRYFYPLLSESLPYVVNVKLPIAEDVSRRVLCLPLYNELALEVVERIGQIICNSIKATAVISYKE</sequence>
<dbReference type="GO" id="GO:0030170">
    <property type="term" value="F:pyridoxal phosphate binding"/>
    <property type="evidence" value="ECO:0007669"/>
    <property type="project" value="TreeGrafter"/>
</dbReference>
<evidence type="ECO:0000256" key="2">
    <source>
        <dbReference type="ARBA" id="ARBA00037999"/>
    </source>
</evidence>
<dbReference type="OrthoDB" id="9810913at2"/>
<evidence type="ECO:0000256" key="4">
    <source>
        <dbReference type="PIRSR" id="PIRSR000390-2"/>
    </source>
</evidence>
<dbReference type="SUPFAM" id="SSF53383">
    <property type="entry name" value="PLP-dependent transferases"/>
    <property type="match status" value="1"/>
</dbReference>
<accession>A0A3S0CN23</accession>
<keyword evidence="7" id="KW-1185">Reference proteome</keyword>
<organism evidence="6 7">
    <name type="scientific">Arenibacter aquaticus</name>
    <dbReference type="NCBI Taxonomy" id="2489054"/>
    <lineage>
        <taxon>Bacteria</taxon>
        <taxon>Pseudomonadati</taxon>
        <taxon>Bacteroidota</taxon>
        <taxon>Flavobacteriia</taxon>
        <taxon>Flavobacteriales</taxon>
        <taxon>Flavobacteriaceae</taxon>
        <taxon>Arenibacter</taxon>
    </lineage>
</organism>
<feature type="modified residue" description="N6-(pyridoxal phosphate)lysine" evidence="4">
    <location>
        <position position="181"/>
    </location>
</feature>
<dbReference type="AlphaFoldDB" id="A0A3S0CN23"/>
<keyword evidence="6" id="KW-0032">Aminotransferase</keyword>
<dbReference type="GO" id="GO:0000271">
    <property type="term" value="P:polysaccharide biosynthetic process"/>
    <property type="evidence" value="ECO:0007669"/>
    <property type="project" value="TreeGrafter"/>
</dbReference>
<reference evidence="6 7" key="1">
    <citation type="submission" date="2018-11" db="EMBL/GenBank/DDBJ databases">
        <title>Arenibacter aquaticus sp.nov., a marine bacterium isolated from surface seawater in the South China Sea.</title>
        <authorList>
            <person name="Guo J."/>
            <person name="Sun J."/>
        </authorList>
    </citation>
    <scope>NUCLEOTIDE SEQUENCE [LARGE SCALE GENOMIC DNA]</scope>
    <source>
        <strain evidence="6 7">GUO666</strain>
    </source>
</reference>
<evidence type="ECO:0000313" key="6">
    <source>
        <dbReference type="EMBL" id="RTE55097.1"/>
    </source>
</evidence>
<proteinExistence type="inferred from homology"/>
<dbReference type="PIRSF" id="PIRSF000390">
    <property type="entry name" value="PLP_StrS"/>
    <property type="match status" value="1"/>
</dbReference>
<dbReference type="Gene3D" id="3.40.640.10">
    <property type="entry name" value="Type I PLP-dependent aspartate aminotransferase-like (Major domain)"/>
    <property type="match status" value="1"/>
</dbReference>
<comment type="similarity">
    <text evidence="2 5">Belongs to the DegT/DnrJ/EryC1 family.</text>
</comment>
<evidence type="ECO:0000256" key="5">
    <source>
        <dbReference type="RuleBase" id="RU004508"/>
    </source>
</evidence>
<evidence type="ECO:0000256" key="3">
    <source>
        <dbReference type="PIRSR" id="PIRSR000390-1"/>
    </source>
</evidence>
<dbReference type="GO" id="GO:0008483">
    <property type="term" value="F:transaminase activity"/>
    <property type="evidence" value="ECO:0007669"/>
    <property type="project" value="UniProtKB-KW"/>
</dbReference>
<dbReference type="EMBL" id="RQPJ01000001">
    <property type="protein sequence ID" value="RTE55097.1"/>
    <property type="molecule type" value="Genomic_DNA"/>
</dbReference>
<dbReference type="InterPro" id="IPR000653">
    <property type="entry name" value="DegT/StrS_aminotransferase"/>
</dbReference>
<gene>
    <name evidence="6" type="ORF">EHW67_00575</name>
</gene>
<dbReference type="PANTHER" id="PTHR30244:SF9">
    <property type="entry name" value="PROTEIN RV3402C"/>
    <property type="match status" value="1"/>
</dbReference>
<dbReference type="CDD" id="cd00616">
    <property type="entry name" value="AHBA_syn"/>
    <property type="match status" value="1"/>
</dbReference>
<dbReference type="InterPro" id="IPR015424">
    <property type="entry name" value="PyrdxlP-dep_Trfase"/>
</dbReference>
<name>A0A3S0CN23_9FLAO</name>
<comment type="caution">
    <text evidence="6">The sequence shown here is derived from an EMBL/GenBank/DDBJ whole genome shotgun (WGS) entry which is preliminary data.</text>
</comment>
<dbReference type="RefSeq" id="WP_126160400.1">
    <property type="nucleotide sequence ID" value="NZ_RQPJ01000001.1"/>
</dbReference>
<dbReference type="Proteomes" id="UP000267585">
    <property type="component" value="Unassembled WGS sequence"/>
</dbReference>
<keyword evidence="1 4" id="KW-0663">Pyridoxal phosphate</keyword>
<protein>
    <submittedName>
        <fullName evidence="6">DegT/DnrJ/EryC1/StrS family aminotransferase</fullName>
    </submittedName>
</protein>
<feature type="active site" description="Proton acceptor" evidence="3">
    <location>
        <position position="181"/>
    </location>
</feature>
<evidence type="ECO:0000313" key="7">
    <source>
        <dbReference type="Proteomes" id="UP000267585"/>
    </source>
</evidence>
<keyword evidence="6" id="KW-0808">Transferase</keyword>
<dbReference type="InterPro" id="IPR015421">
    <property type="entry name" value="PyrdxlP-dep_Trfase_major"/>
</dbReference>
<dbReference type="PANTHER" id="PTHR30244">
    <property type="entry name" value="TRANSAMINASE"/>
    <property type="match status" value="1"/>
</dbReference>
<dbReference type="Pfam" id="PF01041">
    <property type="entry name" value="DegT_DnrJ_EryC1"/>
    <property type="match status" value="1"/>
</dbReference>